<evidence type="ECO:0000256" key="1">
    <source>
        <dbReference type="SAM" id="MobiDB-lite"/>
    </source>
</evidence>
<dbReference type="SUPFAM" id="SSF52218">
    <property type="entry name" value="Flavoproteins"/>
    <property type="match status" value="1"/>
</dbReference>
<evidence type="ECO:0008006" key="4">
    <source>
        <dbReference type="Google" id="ProtNLM"/>
    </source>
</evidence>
<dbReference type="AlphaFoldDB" id="A0A6S7E3L9"/>
<accession>A0A6S7E3L9</accession>
<protein>
    <recommendedName>
        <fullName evidence="4">Flavodoxin domain-containing protein</fullName>
    </recommendedName>
</protein>
<name>A0A6S7E3L9_9BURK</name>
<dbReference type="Gene3D" id="3.40.50.360">
    <property type="match status" value="1"/>
</dbReference>
<feature type="compositionally biased region" description="Polar residues" evidence="1">
    <location>
        <begin position="1"/>
        <end position="16"/>
    </location>
</feature>
<feature type="region of interest" description="Disordered" evidence="1">
    <location>
        <begin position="1"/>
        <end position="23"/>
    </location>
</feature>
<dbReference type="Proteomes" id="UP000494105">
    <property type="component" value="Unassembled WGS sequence"/>
</dbReference>
<dbReference type="InterPro" id="IPR029039">
    <property type="entry name" value="Flavoprotein-like_sf"/>
</dbReference>
<dbReference type="EMBL" id="CADILD010000002">
    <property type="protein sequence ID" value="CAB3894928.1"/>
    <property type="molecule type" value="Genomic_DNA"/>
</dbReference>
<evidence type="ECO:0000313" key="3">
    <source>
        <dbReference type="Proteomes" id="UP000494105"/>
    </source>
</evidence>
<organism evidence="2 3">
    <name type="scientific">Achromobacter piechaudii</name>
    <dbReference type="NCBI Taxonomy" id="72556"/>
    <lineage>
        <taxon>Bacteria</taxon>
        <taxon>Pseudomonadati</taxon>
        <taxon>Pseudomonadota</taxon>
        <taxon>Betaproteobacteria</taxon>
        <taxon>Burkholderiales</taxon>
        <taxon>Alcaligenaceae</taxon>
        <taxon>Achromobacter</taxon>
    </lineage>
</organism>
<proteinExistence type="predicted"/>
<gene>
    <name evidence="2" type="ORF">LMG1861_04003</name>
</gene>
<evidence type="ECO:0000313" key="2">
    <source>
        <dbReference type="EMBL" id="CAB3894928.1"/>
    </source>
</evidence>
<sequence length="225" mass="24448">MRKSSPCTKCPSQTAGQARADRPVTPRLLTQINIAAAQKINMEIPPPAGGMTMANIGIVFYSRTGTGRTVAHRLASITGWPCHEIRDTSPRFGLMGDLRCVLDSLLKRSAPIHYGGPPLGEFDHVVLIAPVWMRALAAPMRTFLQGQRRSIRAYSVICVMSGHGGYRAVDDMVEISGAKPRSILLLKEADVLAEECDAPLCRFREQTLAADGPGGWNDPQLPCID</sequence>
<reference evidence="2 3" key="1">
    <citation type="submission" date="2020-04" db="EMBL/GenBank/DDBJ databases">
        <authorList>
            <person name="De Canck E."/>
        </authorList>
    </citation>
    <scope>NUCLEOTIDE SEQUENCE [LARGE SCALE GENOMIC DNA]</scope>
    <source>
        <strain evidence="2 3">LMG 1861</strain>
    </source>
</reference>